<proteinExistence type="inferred from homology"/>
<keyword evidence="3" id="KW-1185">Reference proteome</keyword>
<dbReference type="PANTHER" id="PTHR43943">
    <property type="entry name" value="DEHYDROGENASE/REDUCTASE (SDR FAMILY) MEMBER 4"/>
    <property type="match status" value="1"/>
</dbReference>
<protein>
    <submittedName>
        <fullName evidence="2">SDR family oxidoreductase</fullName>
    </submittedName>
</protein>
<sequence length="199" mass="20528">MPAAHVLANDAADPAAGDELAASIADLGGLGGLDGLWLNAGYADVCDVDEVSAEFFDRMMSANVRGPVLQLARLAEHLNDGASVVLTSSTGTYEGSAVASVYAATKGALVAVARGWASALADRGIRVNTLIPGAISTGFRDFMPPQARERFEHDVVSRVPLGRTGTAEEAAAVALFLLCDEASYVTASQYAVDGGLTKR</sequence>
<dbReference type="InterPro" id="IPR002347">
    <property type="entry name" value="SDR_fam"/>
</dbReference>
<dbReference type="Gene3D" id="3.40.50.720">
    <property type="entry name" value="NAD(P)-binding Rossmann-like Domain"/>
    <property type="match status" value="1"/>
</dbReference>
<organism evidence="2 3">
    <name type="scientific">Saccharopolyspora halophila</name>
    <dbReference type="NCBI Taxonomy" id="405551"/>
    <lineage>
        <taxon>Bacteria</taxon>
        <taxon>Bacillati</taxon>
        <taxon>Actinomycetota</taxon>
        <taxon>Actinomycetes</taxon>
        <taxon>Pseudonocardiales</taxon>
        <taxon>Pseudonocardiaceae</taxon>
        <taxon>Saccharopolyspora</taxon>
    </lineage>
</organism>
<reference evidence="2 3" key="1">
    <citation type="journal article" date="2019" name="Int. J. Syst. Evol. Microbiol.">
        <title>The Global Catalogue of Microorganisms (GCM) 10K type strain sequencing project: providing services to taxonomists for standard genome sequencing and annotation.</title>
        <authorList>
            <consortium name="The Broad Institute Genomics Platform"/>
            <consortium name="The Broad Institute Genome Sequencing Center for Infectious Disease"/>
            <person name="Wu L."/>
            <person name="Ma J."/>
        </authorList>
    </citation>
    <scope>NUCLEOTIDE SEQUENCE [LARGE SCALE GENOMIC DNA]</scope>
    <source>
        <strain evidence="2 3">JCM 16221</strain>
    </source>
</reference>
<dbReference type="Proteomes" id="UP001501218">
    <property type="component" value="Unassembled WGS sequence"/>
</dbReference>
<dbReference type="CDD" id="cd05233">
    <property type="entry name" value="SDR_c"/>
    <property type="match status" value="1"/>
</dbReference>
<evidence type="ECO:0000256" key="1">
    <source>
        <dbReference type="ARBA" id="ARBA00006484"/>
    </source>
</evidence>
<dbReference type="Pfam" id="PF13561">
    <property type="entry name" value="adh_short_C2"/>
    <property type="match status" value="1"/>
</dbReference>
<comment type="similarity">
    <text evidence="1">Belongs to the short-chain dehydrogenases/reductases (SDR) family.</text>
</comment>
<dbReference type="InterPro" id="IPR020904">
    <property type="entry name" value="Sc_DH/Rdtase_CS"/>
</dbReference>
<dbReference type="SUPFAM" id="SSF51735">
    <property type="entry name" value="NAD(P)-binding Rossmann-fold domains"/>
    <property type="match status" value="1"/>
</dbReference>
<dbReference type="EMBL" id="BAAARA010000010">
    <property type="protein sequence ID" value="GAA2352068.1"/>
    <property type="molecule type" value="Genomic_DNA"/>
</dbReference>
<comment type="caution">
    <text evidence="2">The sequence shown here is derived from an EMBL/GenBank/DDBJ whole genome shotgun (WGS) entry which is preliminary data.</text>
</comment>
<name>A0ABN3GHZ3_9PSEU</name>
<dbReference type="InterPro" id="IPR036291">
    <property type="entry name" value="NAD(P)-bd_dom_sf"/>
</dbReference>
<accession>A0ABN3GHZ3</accession>
<evidence type="ECO:0000313" key="3">
    <source>
        <dbReference type="Proteomes" id="UP001501218"/>
    </source>
</evidence>
<dbReference type="PRINTS" id="PR00081">
    <property type="entry name" value="GDHRDH"/>
</dbReference>
<dbReference type="PROSITE" id="PS00061">
    <property type="entry name" value="ADH_SHORT"/>
    <property type="match status" value="1"/>
</dbReference>
<gene>
    <name evidence="2" type="ORF">GCM10009854_32480</name>
</gene>
<evidence type="ECO:0000313" key="2">
    <source>
        <dbReference type="EMBL" id="GAA2352068.1"/>
    </source>
</evidence>
<dbReference type="PANTHER" id="PTHR43943:SF2">
    <property type="entry name" value="DEHYDROGENASE_REDUCTASE 4"/>
    <property type="match status" value="1"/>
</dbReference>